<reference evidence="2 3" key="1">
    <citation type="submission" date="2024-01" db="EMBL/GenBank/DDBJ databases">
        <authorList>
            <person name="Waweru B."/>
        </authorList>
    </citation>
    <scope>NUCLEOTIDE SEQUENCE [LARGE SCALE GENOMIC DNA]</scope>
</reference>
<feature type="region of interest" description="Disordered" evidence="1">
    <location>
        <begin position="1"/>
        <end position="59"/>
    </location>
</feature>
<dbReference type="AlphaFoldDB" id="A0AAV1R427"/>
<comment type="caution">
    <text evidence="2">The sequence shown here is derived from an EMBL/GenBank/DDBJ whole genome shotgun (WGS) entry which is preliminary data.</text>
</comment>
<feature type="compositionally biased region" description="Polar residues" evidence="1">
    <location>
        <begin position="1"/>
        <end position="13"/>
    </location>
</feature>
<organism evidence="2 3">
    <name type="scientific">Dovyalis caffra</name>
    <dbReference type="NCBI Taxonomy" id="77055"/>
    <lineage>
        <taxon>Eukaryota</taxon>
        <taxon>Viridiplantae</taxon>
        <taxon>Streptophyta</taxon>
        <taxon>Embryophyta</taxon>
        <taxon>Tracheophyta</taxon>
        <taxon>Spermatophyta</taxon>
        <taxon>Magnoliopsida</taxon>
        <taxon>eudicotyledons</taxon>
        <taxon>Gunneridae</taxon>
        <taxon>Pentapetalae</taxon>
        <taxon>rosids</taxon>
        <taxon>fabids</taxon>
        <taxon>Malpighiales</taxon>
        <taxon>Salicaceae</taxon>
        <taxon>Flacourtieae</taxon>
        <taxon>Dovyalis</taxon>
    </lineage>
</organism>
<sequence length="59" mass="6792">MSSRGFTLTYTYHTNKRRAPTPTTKKTTSSSSTGRQTRKRREISERRSIRVSKGERGSQ</sequence>
<name>A0AAV1R427_9ROSI</name>
<evidence type="ECO:0000313" key="2">
    <source>
        <dbReference type="EMBL" id="CAK7328622.1"/>
    </source>
</evidence>
<evidence type="ECO:0000256" key="1">
    <source>
        <dbReference type="SAM" id="MobiDB-lite"/>
    </source>
</evidence>
<evidence type="ECO:0000313" key="3">
    <source>
        <dbReference type="Proteomes" id="UP001314170"/>
    </source>
</evidence>
<feature type="compositionally biased region" description="Low complexity" evidence="1">
    <location>
        <begin position="20"/>
        <end position="35"/>
    </location>
</feature>
<gene>
    <name evidence="2" type="ORF">DCAF_LOCUS6349</name>
</gene>
<keyword evidence="3" id="KW-1185">Reference proteome</keyword>
<dbReference type="EMBL" id="CAWUPB010000903">
    <property type="protein sequence ID" value="CAK7328622.1"/>
    <property type="molecule type" value="Genomic_DNA"/>
</dbReference>
<protein>
    <submittedName>
        <fullName evidence="2">Uncharacterized protein</fullName>
    </submittedName>
</protein>
<accession>A0AAV1R427</accession>
<feature type="compositionally biased region" description="Basic and acidic residues" evidence="1">
    <location>
        <begin position="42"/>
        <end position="59"/>
    </location>
</feature>
<proteinExistence type="predicted"/>
<dbReference type="Proteomes" id="UP001314170">
    <property type="component" value="Unassembled WGS sequence"/>
</dbReference>